<dbReference type="Pfam" id="PF14742">
    <property type="entry name" value="GDE_N_bis"/>
    <property type="match status" value="1"/>
</dbReference>
<dbReference type="InterPro" id="IPR032856">
    <property type="entry name" value="GDE_N_bis"/>
</dbReference>
<organism evidence="3 4">
    <name type="scientific">Cnuibacter physcomitrellae</name>
    <dbReference type="NCBI Taxonomy" id="1619308"/>
    <lineage>
        <taxon>Bacteria</taxon>
        <taxon>Bacillati</taxon>
        <taxon>Actinomycetota</taxon>
        <taxon>Actinomycetes</taxon>
        <taxon>Micrococcales</taxon>
        <taxon>Microbacteriaceae</taxon>
        <taxon>Cnuibacter</taxon>
    </lineage>
</organism>
<dbReference type="EMBL" id="CP020715">
    <property type="protein sequence ID" value="ARJ05943.1"/>
    <property type="molecule type" value="Genomic_DNA"/>
</dbReference>
<dbReference type="KEGG" id="cphy:B5808_12450"/>
<dbReference type="RefSeq" id="WP_085020081.1">
    <property type="nucleotide sequence ID" value="NZ_BMHD01000001.1"/>
</dbReference>
<gene>
    <name evidence="3" type="ORF">B5808_12450</name>
</gene>
<dbReference type="InterPro" id="IPR008928">
    <property type="entry name" value="6-hairpin_glycosidase_sf"/>
</dbReference>
<accession>A0A1X9LL82</accession>
<dbReference type="Pfam" id="PF22422">
    <property type="entry name" value="MGH1-like_GH"/>
    <property type="match status" value="1"/>
</dbReference>
<evidence type="ECO:0000259" key="2">
    <source>
        <dbReference type="Pfam" id="PF22422"/>
    </source>
</evidence>
<feature type="domain" description="Putative glycogen debranching enzyme N-terminal" evidence="1">
    <location>
        <begin position="18"/>
        <end position="208"/>
    </location>
</feature>
<dbReference type="SUPFAM" id="SSF48208">
    <property type="entry name" value="Six-hairpin glycosidases"/>
    <property type="match status" value="1"/>
</dbReference>
<name>A0A1X9LL82_9MICO</name>
<dbReference type="AlphaFoldDB" id="A0A1X9LL82"/>
<keyword evidence="4" id="KW-1185">Reference proteome</keyword>
<evidence type="ECO:0000313" key="3">
    <source>
        <dbReference type="EMBL" id="ARJ05943.1"/>
    </source>
</evidence>
<dbReference type="InterPro" id="IPR012341">
    <property type="entry name" value="6hp_glycosidase-like_sf"/>
</dbReference>
<evidence type="ECO:0000259" key="1">
    <source>
        <dbReference type="Pfam" id="PF14742"/>
    </source>
</evidence>
<dbReference type="GO" id="GO:0005975">
    <property type="term" value="P:carbohydrate metabolic process"/>
    <property type="evidence" value="ECO:0007669"/>
    <property type="project" value="InterPro"/>
</dbReference>
<feature type="domain" description="Mannosylglycerate hydrolase MGH1-like glycoside hydrolase" evidence="2">
    <location>
        <begin position="350"/>
        <end position="590"/>
    </location>
</feature>
<sequence length="688" mass="72209">MTADRQPLLHDSVVALAAPTQAWSAADGRMHAPIHGIYHSETRVIRGLDLTVEGERLESLSSAVRGATQVSFSGLARGIDDGGADPRVRLDVVRTTEPGAVSDALVLSTALAEPLTTTLRIVLTPDFQELPVVKSGRGSGGDAFFVEESDNEGGVHLAGGTVSAAVSATAGAGVPAPPEILVDDATGDIHLVWQVTLPPRGAAELGWRIEMHDTAAVVGPARGHAEWRDASVLADDSRLTRWAERALDDLDALRMTTAARPDDTFLAAGAPWFFTLFGRDSLWAARLLLPFGTELAASTLRVLASMQGTVTDPETAEQPGKIMHELRPSTLEIPGEGISLPPLYFGTIDATPLWIVLLHDAWRWGMPDDEVRALLPTLLAALEWMRDHGDSDEDGFLEYVDLTGHGLANQGWKDSGDSVQWRDGTLATGPIALCEVQGYAYEAAVGAAALLDHLGEPGGDEWRAWAADLADRFRASFWVESPIGRYPAIALDAEKRPVDTLTSNIGHLLATGLLSAGEEEEIARLLVSPLMSSGFGLRTMSTDSGGYWPLSYHGGSVWAHDTAIAVSGLSRAGFAAEAATLGRGLLAAAEAFAYRMPELHSGDSALVTPAPAPYPAACRPQAWSAAAAVAVAAASVGLRAPETPGAAPSVRGLADPSLGGVSLSGVRSAGRPFRVSAVPSAAPTVEPL</sequence>
<dbReference type="InterPro" id="IPR054491">
    <property type="entry name" value="MGH1-like_GH"/>
</dbReference>
<evidence type="ECO:0000313" key="4">
    <source>
        <dbReference type="Proteomes" id="UP000192775"/>
    </source>
</evidence>
<dbReference type="STRING" id="1619308.B5808_12450"/>
<protein>
    <submittedName>
        <fullName evidence="3">Amylo-alpha-1,6-glucosidase</fullName>
    </submittedName>
</protein>
<dbReference type="Proteomes" id="UP000192775">
    <property type="component" value="Chromosome"/>
</dbReference>
<reference evidence="3 4" key="1">
    <citation type="submission" date="2017-04" db="EMBL/GenBank/DDBJ databases">
        <authorList>
            <person name="Afonso C.L."/>
            <person name="Miller P.J."/>
            <person name="Scott M.A."/>
            <person name="Spackman E."/>
            <person name="Goraichik I."/>
            <person name="Dimitrov K.M."/>
            <person name="Suarez D.L."/>
            <person name="Swayne D.E."/>
        </authorList>
    </citation>
    <scope>NUCLEOTIDE SEQUENCE [LARGE SCALE GENOMIC DNA]</scope>
    <source>
        <strain evidence="4">XA(T)</strain>
    </source>
</reference>
<dbReference type="Gene3D" id="1.50.10.10">
    <property type="match status" value="1"/>
</dbReference>
<proteinExistence type="predicted"/>